<accession>A0A3D8T5I6</accession>
<feature type="compositionally biased region" description="Polar residues" evidence="1">
    <location>
        <begin position="231"/>
        <end position="256"/>
    </location>
</feature>
<dbReference type="EMBL" id="PVWQ01000001">
    <property type="protein sequence ID" value="RDW93813.1"/>
    <property type="molecule type" value="Genomic_DNA"/>
</dbReference>
<dbReference type="RefSeq" id="XP_026608996.1">
    <property type="nucleotide sequence ID" value="XM_026743151.1"/>
</dbReference>
<dbReference type="GeneID" id="38111505"/>
<evidence type="ECO:0000256" key="1">
    <source>
        <dbReference type="SAM" id="MobiDB-lite"/>
    </source>
</evidence>
<name>A0A3D8T5I6_9EURO</name>
<dbReference type="Proteomes" id="UP000256690">
    <property type="component" value="Unassembled WGS sequence"/>
</dbReference>
<evidence type="ECO:0000313" key="2">
    <source>
        <dbReference type="EMBL" id="RDW93813.1"/>
    </source>
</evidence>
<keyword evidence="3" id="KW-1185">Reference proteome</keyword>
<sequence>MDAGAFNPGFDSDIDGENTKFTNQGNKAALSPRDIDHEIFGVIEERKRGGVPEYKFIYILGHVSVQGLYKIGHKDTRSAKVHFPCYEAGWEPFDCIKCAHGTLRREARSEEHETREVDWAVAEDIRDSVRAWSNLAEGGFEGVQLPQAGFSLEKDRWTRWVRVCVDKRRSTKDAADLTSAAAQVSGTTLPHRPKASQEPSDTSISSHASTIFTEGPLPSTPEISTEILEGSFNSTSAPATGMTTADNPSDADSPSRPQFKDWAKP</sequence>
<proteinExistence type="predicted"/>
<dbReference type="OrthoDB" id="4474050at2759"/>
<reference evidence="2 3" key="1">
    <citation type="journal article" date="2018" name="IMA Fungus">
        <title>IMA Genome-F 9: Draft genome sequence of Annulohypoxylon stygium, Aspergillus mulundensis, Berkeleyomyces basicola (syn. Thielaviopsis basicola), Ceratocystis smalleyi, two Cercospora beticola strains, Coleophoma cylindrospora, Fusarium fracticaudum, Phialophora cf. hyalina, and Morchella septimelata.</title>
        <authorList>
            <person name="Wingfield B.D."/>
            <person name="Bills G.F."/>
            <person name="Dong Y."/>
            <person name="Huang W."/>
            <person name="Nel W.J."/>
            <person name="Swalarsk-Parry B.S."/>
            <person name="Vaghefi N."/>
            <person name="Wilken P.M."/>
            <person name="An Z."/>
            <person name="de Beer Z.W."/>
            <person name="De Vos L."/>
            <person name="Chen L."/>
            <person name="Duong T.A."/>
            <person name="Gao Y."/>
            <person name="Hammerbacher A."/>
            <person name="Kikkert J.R."/>
            <person name="Li Y."/>
            <person name="Li H."/>
            <person name="Li K."/>
            <person name="Li Q."/>
            <person name="Liu X."/>
            <person name="Ma X."/>
            <person name="Naidoo K."/>
            <person name="Pethybridge S.J."/>
            <person name="Sun J."/>
            <person name="Steenkamp E.T."/>
            <person name="van der Nest M.A."/>
            <person name="van Wyk S."/>
            <person name="Wingfield M.J."/>
            <person name="Xiong C."/>
            <person name="Yue Q."/>
            <person name="Zhang X."/>
        </authorList>
    </citation>
    <scope>NUCLEOTIDE SEQUENCE [LARGE SCALE GENOMIC DNA]</scope>
    <source>
        <strain evidence="2 3">DSM 5745</strain>
    </source>
</reference>
<gene>
    <name evidence="2" type="ORF">DSM5745_01135</name>
</gene>
<evidence type="ECO:0000313" key="3">
    <source>
        <dbReference type="Proteomes" id="UP000256690"/>
    </source>
</evidence>
<protein>
    <submittedName>
        <fullName evidence="2">Uncharacterized protein</fullName>
    </submittedName>
</protein>
<feature type="compositionally biased region" description="Polar residues" evidence="1">
    <location>
        <begin position="197"/>
        <end position="212"/>
    </location>
</feature>
<organism evidence="2 3">
    <name type="scientific">Aspergillus mulundensis</name>
    <dbReference type="NCBI Taxonomy" id="1810919"/>
    <lineage>
        <taxon>Eukaryota</taxon>
        <taxon>Fungi</taxon>
        <taxon>Dikarya</taxon>
        <taxon>Ascomycota</taxon>
        <taxon>Pezizomycotina</taxon>
        <taxon>Eurotiomycetes</taxon>
        <taxon>Eurotiomycetidae</taxon>
        <taxon>Eurotiales</taxon>
        <taxon>Aspergillaceae</taxon>
        <taxon>Aspergillus</taxon>
        <taxon>Aspergillus subgen. Nidulantes</taxon>
    </lineage>
</organism>
<feature type="region of interest" description="Disordered" evidence="1">
    <location>
        <begin position="176"/>
        <end position="265"/>
    </location>
</feature>
<comment type="caution">
    <text evidence="2">The sequence shown here is derived from an EMBL/GenBank/DDBJ whole genome shotgun (WGS) entry which is preliminary data.</text>
</comment>
<dbReference type="AlphaFoldDB" id="A0A3D8T5I6"/>